<dbReference type="InterPro" id="IPR001460">
    <property type="entry name" value="PCN-bd_Tpept"/>
</dbReference>
<evidence type="ECO:0000256" key="3">
    <source>
        <dbReference type="ARBA" id="ARBA00022519"/>
    </source>
</evidence>
<keyword evidence="12 16" id="KW-0472">Membrane</keyword>
<feature type="domain" description="Penicillin-binding protein transpeptidase" evidence="17">
    <location>
        <begin position="273"/>
        <end position="569"/>
    </location>
</feature>
<dbReference type="GO" id="GO:0043093">
    <property type="term" value="P:FtsZ-dependent cytokinesis"/>
    <property type="evidence" value="ECO:0007669"/>
    <property type="project" value="UniProtKB-UniRule"/>
</dbReference>
<dbReference type="SUPFAM" id="SSF56601">
    <property type="entry name" value="beta-lactamase/transpeptidase-like"/>
    <property type="match status" value="1"/>
</dbReference>
<evidence type="ECO:0000256" key="5">
    <source>
        <dbReference type="ARBA" id="ARBA00022645"/>
    </source>
</evidence>
<dbReference type="GO" id="GO:0005886">
    <property type="term" value="C:plasma membrane"/>
    <property type="evidence" value="ECO:0007669"/>
    <property type="project" value="UniProtKB-SubCell"/>
</dbReference>
<comment type="function">
    <text evidence="16">Catalyzes cross-linking of the peptidoglycan cell wall at the division septum.</text>
</comment>
<dbReference type="GO" id="GO:0008658">
    <property type="term" value="F:penicillin binding"/>
    <property type="evidence" value="ECO:0007669"/>
    <property type="project" value="InterPro"/>
</dbReference>
<evidence type="ECO:0000256" key="8">
    <source>
        <dbReference type="ARBA" id="ARBA00022801"/>
    </source>
</evidence>
<dbReference type="EMBL" id="JFFR01000028">
    <property type="protein sequence ID" value="KDN26835.1"/>
    <property type="molecule type" value="Genomic_DNA"/>
</dbReference>
<dbReference type="GO" id="GO:0008360">
    <property type="term" value="P:regulation of cell shape"/>
    <property type="evidence" value="ECO:0007669"/>
    <property type="project" value="UniProtKB-KW"/>
</dbReference>
<keyword evidence="2 16" id="KW-1003">Cell membrane</keyword>
<keyword evidence="13 16" id="KW-0717">Septation</keyword>
<feature type="domain" description="Penicillin-binding protein dimerisation" evidence="18">
    <location>
        <begin position="80"/>
        <end position="234"/>
    </location>
</feature>
<dbReference type="GO" id="GO:0006508">
    <property type="term" value="P:proteolysis"/>
    <property type="evidence" value="ECO:0007669"/>
    <property type="project" value="UniProtKB-KW"/>
</dbReference>
<sequence>MTAKKEKASAKKAEAAASKATAVNGKGSDPILIKWRFNLVIAFVFLAFAALVSRVAYIQIIEPDNLIRQGDLRSVRVKEIPSARGIISDRNDEPLAVSVPVEAVWADPKTIFDKDGLAQIDRWYALADVLGLERQSMIDKISANKKRRFIYLQRQVSPAMAKYIRDLKLVGVGLKAESRRYYPAGEISAHLIGVTGIDGHGLEGVERSYDQWLTGEAGKRTIRKDRYGRVVENIALEEREQGKPLTLTIDQRLQAIAYREIKQAVADHRATSGSAILLDVKTGAVLAMVNAPSYNPNNRADLQSFKMRNRVLTDAMEPGSTVKPFVVLAALENGAATPDTVINTGNGIMQIGGSRVRDTSKVGKADLAMILKKSSNIGVAKLALDMPLEALLGLYSSVGLGEMSGLNLVGETTGIFPNRRRWSKFEIATLSFGYGLSVTPIQLAHAYATLANKGVYEPIHIIENNEQDFSKQIIDRDNAQLVLEMLEGVTQKGGTATRAAVPGYRVAAKTGTSRKAEAGGYSDEYIAITAGVAPVSDPRVSLVVVVNEPQGDLYYGGSVAAPVFSEIMKGALQILNVPADENKFQE</sequence>
<evidence type="ECO:0000256" key="14">
    <source>
        <dbReference type="ARBA" id="ARBA00023306"/>
    </source>
</evidence>
<comment type="similarity">
    <text evidence="16">Belongs to the transpeptidase family. FtsI subfamily.</text>
</comment>
<keyword evidence="9 16" id="KW-0133">Cell shape</keyword>
<protein>
    <recommendedName>
        <fullName evidence="16">Peptidoglycan D,D-transpeptidase FtsI</fullName>
        <ecNumber evidence="16">3.4.16.4</ecNumber>
    </recommendedName>
    <alternativeName>
        <fullName evidence="16">Penicillin-binding protein 3</fullName>
        <shortName evidence="16">PBP-3</shortName>
    </alternativeName>
</protein>
<comment type="catalytic activity">
    <reaction evidence="16">
        <text>Preferential cleavage: (Ac)2-L-Lys-D-Ala-|-D-Ala. Also transpeptidation of peptidyl-alanyl moieties that are N-acyl substituents of D-alanine.</text>
        <dbReference type="EC" id="3.4.16.4"/>
    </reaction>
</comment>
<evidence type="ECO:0000256" key="6">
    <source>
        <dbReference type="ARBA" id="ARBA00022670"/>
    </source>
</evidence>
<comment type="pathway">
    <text evidence="16">Cell wall biogenesis; peptidoglycan biosynthesis.</text>
</comment>
<evidence type="ECO:0000313" key="19">
    <source>
        <dbReference type="EMBL" id="KDN26835.1"/>
    </source>
</evidence>
<evidence type="ECO:0000256" key="10">
    <source>
        <dbReference type="ARBA" id="ARBA00022984"/>
    </source>
</evidence>
<keyword evidence="3 16" id="KW-0997">Cell inner membrane</keyword>
<keyword evidence="4 16" id="KW-0132">Cell division</keyword>
<evidence type="ECO:0000256" key="15">
    <source>
        <dbReference type="ARBA" id="ARBA00023316"/>
    </source>
</evidence>
<keyword evidence="6 16" id="KW-0645">Protease</keyword>
<dbReference type="OrthoDB" id="9789078at2"/>
<comment type="caution">
    <text evidence="19">The sequence shown here is derived from an EMBL/GenBank/DDBJ whole genome shotgun (WGS) entry which is preliminary data.</text>
</comment>
<keyword evidence="11 16" id="KW-1133">Transmembrane helix</keyword>
<gene>
    <name evidence="16" type="primary">ftsI</name>
    <name evidence="19" type="ORF">VFDL14_09210</name>
</gene>
<evidence type="ECO:0000256" key="1">
    <source>
        <dbReference type="ARBA" id="ARBA00004370"/>
    </source>
</evidence>
<evidence type="ECO:0000256" key="4">
    <source>
        <dbReference type="ARBA" id="ARBA00022618"/>
    </source>
</evidence>
<dbReference type="SUPFAM" id="SSF56519">
    <property type="entry name" value="Penicillin binding protein dimerisation domain"/>
    <property type="match status" value="1"/>
</dbReference>
<dbReference type="AlphaFoldDB" id="A0A066UIE0"/>
<dbReference type="Gene3D" id="3.30.450.330">
    <property type="match status" value="1"/>
</dbReference>
<dbReference type="InterPro" id="IPR036138">
    <property type="entry name" value="PBP_dimer_sf"/>
</dbReference>
<evidence type="ECO:0000259" key="18">
    <source>
        <dbReference type="Pfam" id="PF03717"/>
    </source>
</evidence>
<dbReference type="InterPro" id="IPR050515">
    <property type="entry name" value="Beta-lactam/transpept"/>
</dbReference>
<dbReference type="HAMAP" id="MF_02080">
    <property type="entry name" value="FtsI_transpept"/>
    <property type="match status" value="1"/>
</dbReference>
<keyword evidence="14 16" id="KW-0131">Cell cycle</keyword>
<name>A0A066UIE0_9VIBR</name>
<evidence type="ECO:0000313" key="20">
    <source>
        <dbReference type="Proteomes" id="UP000027219"/>
    </source>
</evidence>
<dbReference type="InterPro" id="IPR005311">
    <property type="entry name" value="PBP_dimer"/>
</dbReference>
<keyword evidence="20" id="KW-1185">Reference proteome</keyword>
<feature type="active site" description="Acyl-ester intermediate" evidence="16">
    <location>
        <position position="320"/>
    </location>
</feature>
<dbReference type="GO" id="GO:0071555">
    <property type="term" value="P:cell wall organization"/>
    <property type="evidence" value="ECO:0007669"/>
    <property type="project" value="UniProtKB-KW"/>
</dbReference>
<keyword evidence="10 16" id="KW-0573">Peptidoglycan synthesis</keyword>
<comment type="subcellular location">
    <subcellularLocation>
        <location evidence="16">Cell inner membrane</location>
        <topology evidence="16">Single-pass membrane protein</topology>
    </subcellularLocation>
    <subcellularLocation>
        <location evidence="1">Membrane</location>
    </subcellularLocation>
</comment>
<dbReference type="Gene3D" id="3.90.1310.10">
    <property type="entry name" value="Penicillin-binding protein 2a (Domain 2)"/>
    <property type="match status" value="1"/>
</dbReference>
<evidence type="ECO:0000259" key="17">
    <source>
        <dbReference type="Pfam" id="PF00905"/>
    </source>
</evidence>
<reference evidence="19 20" key="1">
    <citation type="submission" date="2014-02" db="EMBL/GenBank/DDBJ databases">
        <title>Vibrio fortis Dalian14 Genome Sequencing.</title>
        <authorList>
            <person name="Wang Y."/>
            <person name="Song L."/>
            <person name="Liu G."/>
            <person name="Ding J."/>
        </authorList>
    </citation>
    <scope>NUCLEOTIDE SEQUENCE [LARGE SCALE GENOMIC DNA]</scope>
    <source>
        <strain evidence="19 20">Dalian14</strain>
    </source>
</reference>
<keyword evidence="7 16" id="KW-0812">Transmembrane</keyword>
<dbReference type="EC" id="3.4.16.4" evidence="16"/>
<dbReference type="GO" id="GO:0009002">
    <property type="term" value="F:serine-type D-Ala-D-Ala carboxypeptidase activity"/>
    <property type="evidence" value="ECO:0007669"/>
    <property type="project" value="UniProtKB-UniRule"/>
</dbReference>
<feature type="transmembrane region" description="Helical" evidence="16">
    <location>
        <begin position="37"/>
        <end position="57"/>
    </location>
</feature>
<evidence type="ECO:0000256" key="13">
    <source>
        <dbReference type="ARBA" id="ARBA00023210"/>
    </source>
</evidence>
<dbReference type="Proteomes" id="UP000027219">
    <property type="component" value="Unassembled WGS sequence"/>
</dbReference>
<keyword evidence="8 16" id="KW-0378">Hydrolase</keyword>
<dbReference type="PANTHER" id="PTHR30627">
    <property type="entry name" value="PEPTIDOGLYCAN D,D-TRANSPEPTIDASE"/>
    <property type="match status" value="1"/>
</dbReference>
<dbReference type="RefSeq" id="WP_032553113.1">
    <property type="nucleotide sequence ID" value="NZ_JBEEAX010000002.1"/>
</dbReference>
<keyword evidence="5 16" id="KW-0121">Carboxypeptidase</keyword>
<dbReference type="STRING" id="212667.VFDL14_09210"/>
<evidence type="ECO:0000256" key="2">
    <source>
        <dbReference type="ARBA" id="ARBA00022475"/>
    </source>
</evidence>
<organism evidence="19 20">
    <name type="scientific">Vibrio fortis</name>
    <dbReference type="NCBI Taxonomy" id="212667"/>
    <lineage>
        <taxon>Bacteria</taxon>
        <taxon>Pseudomonadati</taxon>
        <taxon>Pseudomonadota</taxon>
        <taxon>Gammaproteobacteria</taxon>
        <taxon>Vibrionales</taxon>
        <taxon>Vibrionaceae</taxon>
        <taxon>Vibrio</taxon>
    </lineage>
</organism>
<dbReference type="GO" id="GO:0009252">
    <property type="term" value="P:peptidoglycan biosynthetic process"/>
    <property type="evidence" value="ECO:0007669"/>
    <property type="project" value="UniProtKB-UniRule"/>
</dbReference>
<dbReference type="GO" id="GO:0008955">
    <property type="term" value="F:peptidoglycan glycosyltransferase activity"/>
    <property type="evidence" value="ECO:0007669"/>
    <property type="project" value="InterPro"/>
</dbReference>
<dbReference type="GO" id="GO:0000917">
    <property type="term" value="P:division septum assembly"/>
    <property type="evidence" value="ECO:0007669"/>
    <property type="project" value="UniProtKB-KW"/>
</dbReference>
<evidence type="ECO:0000256" key="9">
    <source>
        <dbReference type="ARBA" id="ARBA00022960"/>
    </source>
</evidence>
<evidence type="ECO:0000256" key="7">
    <source>
        <dbReference type="ARBA" id="ARBA00022692"/>
    </source>
</evidence>
<dbReference type="Pfam" id="PF00905">
    <property type="entry name" value="Transpeptidase"/>
    <property type="match status" value="1"/>
</dbReference>
<dbReference type="Pfam" id="PF03717">
    <property type="entry name" value="PBP_dimer"/>
    <property type="match status" value="1"/>
</dbReference>
<dbReference type="UniPathway" id="UPA00219"/>
<accession>A0A066UIE0</accession>
<proteinExistence type="inferred from homology"/>
<keyword evidence="15 16" id="KW-0961">Cell wall biogenesis/degradation</keyword>
<dbReference type="InterPro" id="IPR012338">
    <property type="entry name" value="Beta-lactam/transpept-like"/>
</dbReference>
<dbReference type="InterPro" id="IPR037532">
    <property type="entry name" value="FtsI_transpept"/>
</dbReference>
<evidence type="ECO:0000256" key="12">
    <source>
        <dbReference type="ARBA" id="ARBA00023136"/>
    </source>
</evidence>
<evidence type="ECO:0000256" key="11">
    <source>
        <dbReference type="ARBA" id="ARBA00022989"/>
    </source>
</evidence>
<dbReference type="Gene3D" id="3.40.710.10">
    <property type="entry name" value="DD-peptidase/beta-lactamase superfamily"/>
    <property type="match status" value="1"/>
</dbReference>
<evidence type="ECO:0000256" key="16">
    <source>
        <dbReference type="HAMAP-Rule" id="MF_02080"/>
    </source>
</evidence>
<dbReference type="PANTHER" id="PTHR30627:SF1">
    <property type="entry name" value="PEPTIDOGLYCAN D,D-TRANSPEPTIDASE FTSI"/>
    <property type="match status" value="1"/>
</dbReference>